<reference evidence="20 21" key="1">
    <citation type="journal article" date="2018" name="Genome Biol. Evol.">
        <title>Multiple Roots of Fruiting Body Formation in Amoebozoa.</title>
        <authorList>
            <person name="Hillmann F."/>
            <person name="Forbes G."/>
            <person name="Novohradska S."/>
            <person name="Ferling I."/>
            <person name="Riege K."/>
            <person name="Groth M."/>
            <person name="Westermann M."/>
            <person name="Marz M."/>
            <person name="Spaller T."/>
            <person name="Winckler T."/>
            <person name="Schaap P."/>
            <person name="Glockner G."/>
        </authorList>
    </citation>
    <scope>NUCLEOTIDE SEQUENCE [LARGE SCALE GENOMIC DNA]</scope>
    <source>
        <strain evidence="20 21">Jena</strain>
    </source>
</reference>
<evidence type="ECO:0000256" key="16">
    <source>
        <dbReference type="ARBA" id="ARBA00047364"/>
    </source>
</evidence>
<organism evidence="20 21">
    <name type="scientific">Planoprotostelium fungivorum</name>
    <dbReference type="NCBI Taxonomy" id="1890364"/>
    <lineage>
        <taxon>Eukaryota</taxon>
        <taxon>Amoebozoa</taxon>
        <taxon>Evosea</taxon>
        <taxon>Variosea</taxon>
        <taxon>Cavosteliida</taxon>
        <taxon>Cavosteliaceae</taxon>
        <taxon>Planoprotostelium</taxon>
    </lineage>
</organism>
<dbReference type="InParanoid" id="A0A2P6NWG7"/>
<evidence type="ECO:0000256" key="13">
    <source>
        <dbReference type="ARBA" id="ARBA00022917"/>
    </source>
</evidence>
<dbReference type="EMBL" id="MDYQ01000013">
    <property type="protein sequence ID" value="PRP88228.1"/>
    <property type="molecule type" value="Genomic_DNA"/>
</dbReference>
<dbReference type="PROSITE" id="PS51375">
    <property type="entry name" value="PPR"/>
    <property type="match status" value="2"/>
</dbReference>
<dbReference type="Gene3D" id="1.25.40.10">
    <property type="entry name" value="Tetratricopeptide repeat domain"/>
    <property type="match status" value="2"/>
</dbReference>
<keyword evidence="13" id="KW-0648">Protein biosynthesis</keyword>
<dbReference type="OrthoDB" id="19141at2759"/>
<comment type="function">
    <text evidence="1">Is required not only for elongation of protein synthesis but also for the initiation of all mRNA translation through initiator tRNA(fMet) aminoacylation.</text>
</comment>
<accession>A0A2P6NWG7</accession>
<dbReference type="InterPro" id="IPR002547">
    <property type="entry name" value="tRNA-bd_dom"/>
</dbReference>
<keyword evidence="11" id="KW-0067">ATP-binding</keyword>
<keyword evidence="10" id="KW-0547">Nucleotide-binding</keyword>
<proteinExistence type="predicted"/>
<evidence type="ECO:0000256" key="8">
    <source>
        <dbReference type="ARBA" id="ARBA00022598"/>
    </source>
</evidence>
<dbReference type="PANTHER" id="PTHR47447">
    <property type="entry name" value="OS03G0856100 PROTEIN"/>
    <property type="match status" value="1"/>
</dbReference>
<comment type="subcellular location">
    <subcellularLocation>
        <location evidence="2">Cytoplasm</location>
    </subcellularLocation>
</comment>
<evidence type="ECO:0000256" key="12">
    <source>
        <dbReference type="ARBA" id="ARBA00022884"/>
    </source>
</evidence>
<dbReference type="GO" id="GO:0006431">
    <property type="term" value="P:methionyl-tRNA aminoacylation"/>
    <property type="evidence" value="ECO:0007669"/>
    <property type="project" value="InterPro"/>
</dbReference>
<dbReference type="FunFam" id="2.40.50.140:FF:000042">
    <property type="entry name" value="Methionine--tRNA ligase"/>
    <property type="match status" value="1"/>
</dbReference>
<keyword evidence="7 17" id="KW-0820">tRNA-binding</keyword>
<evidence type="ECO:0000256" key="6">
    <source>
        <dbReference type="ARBA" id="ARBA00022490"/>
    </source>
</evidence>
<dbReference type="AlphaFoldDB" id="A0A2P6NWG7"/>
<evidence type="ECO:0000256" key="3">
    <source>
        <dbReference type="ARBA" id="ARBA00011738"/>
    </source>
</evidence>
<evidence type="ECO:0000256" key="2">
    <source>
        <dbReference type="ARBA" id="ARBA00004496"/>
    </source>
</evidence>
<comment type="caution">
    <text evidence="20">The sequence shown here is derived from an EMBL/GenBank/DDBJ whole genome shotgun (WGS) entry which is preliminary data.</text>
</comment>
<evidence type="ECO:0000256" key="7">
    <source>
        <dbReference type="ARBA" id="ARBA00022555"/>
    </source>
</evidence>
<dbReference type="Pfam" id="PF13041">
    <property type="entry name" value="PPR_2"/>
    <property type="match status" value="1"/>
</dbReference>
<evidence type="ECO:0000256" key="5">
    <source>
        <dbReference type="ARBA" id="ARBA00018753"/>
    </source>
</evidence>
<dbReference type="GO" id="GO:0000049">
    <property type="term" value="F:tRNA binding"/>
    <property type="evidence" value="ECO:0007669"/>
    <property type="project" value="UniProtKB-UniRule"/>
</dbReference>
<dbReference type="Gene3D" id="2.40.50.140">
    <property type="entry name" value="Nucleic acid-binding proteins"/>
    <property type="match status" value="1"/>
</dbReference>
<evidence type="ECO:0000259" key="19">
    <source>
        <dbReference type="PROSITE" id="PS50886"/>
    </source>
</evidence>
<keyword evidence="12 17" id="KW-0694">RNA-binding</keyword>
<dbReference type="NCBIfam" id="TIGR00756">
    <property type="entry name" value="PPR"/>
    <property type="match status" value="2"/>
</dbReference>
<feature type="repeat" description="PPR" evidence="18">
    <location>
        <begin position="229"/>
        <end position="263"/>
    </location>
</feature>
<dbReference type="STRING" id="1890364.A0A2P6NWG7"/>
<evidence type="ECO:0000256" key="4">
    <source>
        <dbReference type="ARBA" id="ARBA00012838"/>
    </source>
</evidence>
<keyword evidence="9" id="KW-0677">Repeat</keyword>
<gene>
    <name evidence="20" type="ORF">PROFUN_04051</name>
</gene>
<evidence type="ECO:0000256" key="17">
    <source>
        <dbReference type="PROSITE-ProRule" id="PRU00209"/>
    </source>
</evidence>
<evidence type="ECO:0000256" key="15">
    <source>
        <dbReference type="ARBA" id="ARBA00030904"/>
    </source>
</evidence>
<dbReference type="EC" id="6.1.1.10" evidence="4"/>
<evidence type="ECO:0000313" key="20">
    <source>
        <dbReference type="EMBL" id="PRP88228.1"/>
    </source>
</evidence>
<dbReference type="InterPro" id="IPR002885">
    <property type="entry name" value="PPR_rpt"/>
</dbReference>
<protein>
    <recommendedName>
        <fullName evidence="5">Methionine--tRNA ligase</fullName>
        <ecNumber evidence="4">6.1.1.10</ecNumber>
    </recommendedName>
    <alternativeName>
        <fullName evidence="15">Methionyl-tRNA synthetase</fullName>
    </alternativeName>
</protein>
<dbReference type="InterPro" id="IPR011990">
    <property type="entry name" value="TPR-like_helical_dom_sf"/>
</dbReference>
<dbReference type="Proteomes" id="UP000241769">
    <property type="component" value="Unassembled WGS sequence"/>
</dbReference>
<dbReference type="InterPro" id="IPR004495">
    <property type="entry name" value="Met-tRNA-synth_bsu_C"/>
</dbReference>
<evidence type="ECO:0000256" key="9">
    <source>
        <dbReference type="ARBA" id="ARBA00022737"/>
    </source>
</evidence>
<sequence length="502" mass="56995">MIRHILVREPKRIHCQLPHRTHHPPTSRPPINAPRHIAQISTANFKKAPSWAQRKKAEAQIERLDEHLRRGHLDEAYSAFQELRGTSLIDDIQYYTAIIELAAIKNDPFKFSKLFEKLRVSEVNTTILNSAIQVYTKTDDLRSIQNVLSLMNELGIKPHHKAISHILRMYARADDSAGFRKVLSSLDSLGVPQRTDFYNILLSLYVKRGDPSQVLRTFELFKTAGVDHDVRSYTILLTFFKKQEDLTRLVSVWSQMIQKGYKPDAVTFSVVMSAYAQAGDLKMAEKIRAVMEKQGFPLSQGDKTALFKMYTRYGDSEKASYWEKEMESHRNAIKMLHLARRLPLHPKRPISSFSASHRNFSTEVPPVASTTATTDNNLKPNITIDDFSKMDLRVAKVLSAETIPKSDNLLKITLSLGVDTSGAQIQRTVFSGIKKHYPEPEVLIGRKTLYLSNLQPRKMRFGVSEGMILAAWHPPTNSETKKTEGVFLLDVPEGAEEGMIVT</sequence>
<evidence type="ECO:0000256" key="11">
    <source>
        <dbReference type="ARBA" id="ARBA00022840"/>
    </source>
</evidence>
<keyword evidence="6" id="KW-0963">Cytoplasm</keyword>
<dbReference type="SUPFAM" id="SSF50249">
    <property type="entry name" value="Nucleic acid-binding proteins"/>
    <property type="match status" value="1"/>
</dbReference>
<dbReference type="CDD" id="cd02800">
    <property type="entry name" value="tRNA_bind_EcMetRS_like"/>
    <property type="match status" value="1"/>
</dbReference>
<feature type="repeat" description="PPR" evidence="18">
    <location>
        <begin position="264"/>
        <end position="298"/>
    </location>
</feature>
<evidence type="ECO:0000256" key="1">
    <source>
        <dbReference type="ARBA" id="ARBA00003314"/>
    </source>
</evidence>
<evidence type="ECO:0000313" key="21">
    <source>
        <dbReference type="Proteomes" id="UP000241769"/>
    </source>
</evidence>
<dbReference type="Pfam" id="PF01588">
    <property type="entry name" value="tRNA_bind"/>
    <property type="match status" value="1"/>
</dbReference>
<evidence type="ECO:0000256" key="14">
    <source>
        <dbReference type="ARBA" id="ARBA00023146"/>
    </source>
</evidence>
<feature type="domain" description="TRNA-binding" evidence="19">
    <location>
        <begin position="386"/>
        <end position="502"/>
    </location>
</feature>
<dbReference type="Pfam" id="PF01535">
    <property type="entry name" value="PPR"/>
    <property type="match status" value="1"/>
</dbReference>
<dbReference type="GO" id="GO:0005737">
    <property type="term" value="C:cytoplasm"/>
    <property type="evidence" value="ECO:0007669"/>
    <property type="project" value="UniProtKB-SubCell"/>
</dbReference>
<dbReference type="GO" id="GO:0005524">
    <property type="term" value="F:ATP binding"/>
    <property type="evidence" value="ECO:0007669"/>
    <property type="project" value="UniProtKB-KW"/>
</dbReference>
<keyword evidence="14 20" id="KW-0030">Aminoacyl-tRNA synthetase</keyword>
<evidence type="ECO:0000256" key="18">
    <source>
        <dbReference type="PROSITE-ProRule" id="PRU00708"/>
    </source>
</evidence>
<keyword evidence="8" id="KW-0436">Ligase</keyword>
<dbReference type="InterPro" id="IPR012340">
    <property type="entry name" value="NA-bd_OB-fold"/>
</dbReference>
<dbReference type="GO" id="GO:0004825">
    <property type="term" value="F:methionine-tRNA ligase activity"/>
    <property type="evidence" value="ECO:0007669"/>
    <property type="project" value="UniProtKB-EC"/>
</dbReference>
<evidence type="ECO:0000256" key="10">
    <source>
        <dbReference type="ARBA" id="ARBA00022741"/>
    </source>
</evidence>
<dbReference type="PANTHER" id="PTHR47447:SF23">
    <property type="entry name" value="PENTACOTRIPEPTIDE-REPEAT REGION OF PRORP DOMAIN-CONTAINING PROTEIN"/>
    <property type="match status" value="1"/>
</dbReference>
<comment type="catalytic activity">
    <reaction evidence="16">
        <text>tRNA(Met) + L-methionine + ATP = L-methionyl-tRNA(Met) + AMP + diphosphate</text>
        <dbReference type="Rhea" id="RHEA:13481"/>
        <dbReference type="Rhea" id="RHEA-COMP:9667"/>
        <dbReference type="Rhea" id="RHEA-COMP:9698"/>
        <dbReference type="ChEBI" id="CHEBI:30616"/>
        <dbReference type="ChEBI" id="CHEBI:33019"/>
        <dbReference type="ChEBI" id="CHEBI:57844"/>
        <dbReference type="ChEBI" id="CHEBI:78442"/>
        <dbReference type="ChEBI" id="CHEBI:78530"/>
        <dbReference type="ChEBI" id="CHEBI:456215"/>
        <dbReference type="EC" id="6.1.1.10"/>
    </reaction>
</comment>
<comment type="subunit">
    <text evidence="3">Homodimer.</text>
</comment>
<dbReference type="PROSITE" id="PS50886">
    <property type="entry name" value="TRBD"/>
    <property type="match status" value="1"/>
</dbReference>
<keyword evidence="21" id="KW-1185">Reference proteome</keyword>
<name>A0A2P6NWG7_9EUKA</name>